<dbReference type="EMBL" id="JASSZA010000015">
    <property type="protein sequence ID" value="KAK2093383.1"/>
    <property type="molecule type" value="Genomic_DNA"/>
</dbReference>
<gene>
    <name evidence="1" type="ORF">P7K49_029912</name>
</gene>
<accession>A0ABQ9U9S7</accession>
<proteinExistence type="predicted"/>
<keyword evidence="2" id="KW-1185">Reference proteome</keyword>
<evidence type="ECO:0000313" key="2">
    <source>
        <dbReference type="Proteomes" id="UP001266305"/>
    </source>
</evidence>
<reference evidence="1 2" key="1">
    <citation type="submission" date="2023-05" db="EMBL/GenBank/DDBJ databases">
        <title>B98-5 Cell Line De Novo Hybrid Assembly: An Optical Mapping Approach.</title>
        <authorList>
            <person name="Kananen K."/>
            <person name="Auerbach J.A."/>
            <person name="Kautto E."/>
            <person name="Blachly J.S."/>
        </authorList>
    </citation>
    <scope>NUCLEOTIDE SEQUENCE [LARGE SCALE GENOMIC DNA]</scope>
    <source>
        <strain evidence="1">B95-8</strain>
        <tissue evidence="1">Cell line</tissue>
    </source>
</reference>
<dbReference type="Proteomes" id="UP001266305">
    <property type="component" value="Unassembled WGS sequence"/>
</dbReference>
<sequence>MQAQNPSRTAVGRAAEHHALVSSLSSRASVSSTLHLYMLVVFRLCEAHSAVLTDYVLAVEAYHSVITYYPEQEPQLLSGIGRIALQVPVPGQV</sequence>
<comment type="caution">
    <text evidence="1">The sequence shown here is derived from an EMBL/GenBank/DDBJ whole genome shotgun (WGS) entry which is preliminary data.</text>
</comment>
<organism evidence="1 2">
    <name type="scientific">Saguinus oedipus</name>
    <name type="common">Cotton-top tamarin</name>
    <name type="synonym">Oedipomidas oedipus</name>
    <dbReference type="NCBI Taxonomy" id="9490"/>
    <lineage>
        <taxon>Eukaryota</taxon>
        <taxon>Metazoa</taxon>
        <taxon>Chordata</taxon>
        <taxon>Craniata</taxon>
        <taxon>Vertebrata</taxon>
        <taxon>Euteleostomi</taxon>
        <taxon>Mammalia</taxon>
        <taxon>Eutheria</taxon>
        <taxon>Euarchontoglires</taxon>
        <taxon>Primates</taxon>
        <taxon>Haplorrhini</taxon>
        <taxon>Platyrrhini</taxon>
        <taxon>Cebidae</taxon>
        <taxon>Callitrichinae</taxon>
        <taxon>Saguinus</taxon>
    </lineage>
</organism>
<evidence type="ECO:0000313" key="1">
    <source>
        <dbReference type="EMBL" id="KAK2093383.1"/>
    </source>
</evidence>
<name>A0ABQ9U9S7_SAGOE</name>
<protein>
    <submittedName>
        <fullName evidence="1">Uncharacterized protein</fullName>
    </submittedName>
</protein>